<dbReference type="InterPro" id="IPR050493">
    <property type="entry name" value="FAD-dep_Monooxygenase_BioMet"/>
</dbReference>
<name>A0AAI8VHT4_9PEZI</name>
<keyword evidence="7" id="KW-0503">Monooxygenase</keyword>
<keyword evidence="5" id="KW-0274">FAD</keyword>
<dbReference type="InterPro" id="IPR002938">
    <property type="entry name" value="FAD-bd"/>
</dbReference>
<evidence type="ECO:0000256" key="3">
    <source>
        <dbReference type="ARBA" id="ARBA00007992"/>
    </source>
</evidence>
<organism evidence="10 11">
    <name type="scientific">Anthostomella pinea</name>
    <dbReference type="NCBI Taxonomy" id="933095"/>
    <lineage>
        <taxon>Eukaryota</taxon>
        <taxon>Fungi</taxon>
        <taxon>Dikarya</taxon>
        <taxon>Ascomycota</taxon>
        <taxon>Pezizomycotina</taxon>
        <taxon>Sordariomycetes</taxon>
        <taxon>Xylariomycetidae</taxon>
        <taxon>Xylariales</taxon>
        <taxon>Xylariaceae</taxon>
        <taxon>Anthostomella</taxon>
    </lineage>
</organism>
<comment type="cofactor">
    <cofactor evidence="1">
        <name>FAD</name>
        <dbReference type="ChEBI" id="CHEBI:57692"/>
    </cofactor>
</comment>
<evidence type="ECO:0000256" key="1">
    <source>
        <dbReference type="ARBA" id="ARBA00001974"/>
    </source>
</evidence>
<dbReference type="GO" id="GO:0071949">
    <property type="term" value="F:FAD binding"/>
    <property type="evidence" value="ECO:0007669"/>
    <property type="project" value="InterPro"/>
</dbReference>
<evidence type="ECO:0000256" key="6">
    <source>
        <dbReference type="ARBA" id="ARBA00023002"/>
    </source>
</evidence>
<dbReference type="Proteomes" id="UP001295740">
    <property type="component" value="Unassembled WGS sequence"/>
</dbReference>
<evidence type="ECO:0000256" key="5">
    <source>
        <dbReference type="ARBA" id="ARBA00022827"/>
    </source>
</evidence>
<comment type="similarity">
    <text evidence="3">Belongs to the paxM FAD-dependent monooxygenase family.</text>
</comment>
<comment type="pathway">
    <text evidence="2">Secondary metabolite biosynthesis.</text>
</comment>
<keyword evidence="11" id="KW-1185">Reference proteome</keyword>
<evidence type="ECO:0000256" key="2">
    <source>
        <dbReference type="ARBA" id="ARBA00005179"/>
    </source>
</evidence>
<feature type="domain" description="FAD-binding" evidence="9">
    <location>
        <begin position="15"/>
        <end position="361"/>
    </location>
</feature>
<keyword evidence="4" id="KW-0285">Flavoprotein</keyword>
<evidence type="ECO:0000313" key="10">
    <source>
        <dbReference type="EMBL" id="CAJ2505209.1"/>
    </source>
</evidence>
<comment type="caution">
    <text evidence="10">The sequence shown here is derived from an EMBL/GenBank/DDBJ whole genome shotgun (WGS) entry which is preliminary data.</text>
</comment>
<dbReference type="EMBL" id="CAUWAG010000007">
    <property type="protein sequence ID" value="CAJ2505209.1"/>
    <property type="molecule type" value="Genomic_DNA"/>
</dbReference>
<sequence length="480" mass="53141">MATKTVQRCEANGISVIVAGAGVGGLTTALECWRKGCDVRIFERTREALTSGDSFTIGPTALDAFKNWPFLQQRTREISYHHMIAYHHITGERFAGPLEVTQLVSTSVNNRQFHRHSRPKFHAMLSEQLAQVGIQVEYGKAVVDYAEDAESGKGSVVLEDGSGHQADLVVAADGVKGRSWGLVAGQPVPARSSGNAIYRVAYPVGLALADPAVAERFPLREDGRSVIELWIGSGMNAFFWRNQDEMQWLVQHEDSQDRDTPSSGSAKESWSHRVSPEEVIKYVATIPGWPEIGTRVIRTTPPDQLVHWKLMWRDPQPKWTSPAGRVVQLGDAAHTFLPSSGNGGTQAMEDAISLAACLAMAGSKENVPDAIRMHNLLRFERVSCLQAFGVLNRQKNTSERKQDGSDAKQKQVHIGRWILEHDPEQYVVDNYEKALECLRDGGEWENTNIPPGLVYRPWTIDGLLEAQAKGEPTVLDGDWD</sequence>
<accession>A0AAI8VHT4</accession>
<proteinExistence type="inferred from homology"/>
<evidence type="ECO:0000259" key="9">
    <source>
        <dbReference type="Pfam" id="PF01494"/>
    </source>
</evidence>
<protein>
    <submittedName>
        <fullName evidence="10">Uu.00g126030.m01.CDS01</fullName>
    </submittedName>
</protein>
<dbReference type="AlphaFoldDB" id="A0AAI8VHT4"/>
<dbReference type="PRINTS" id="PR00420">
    <property type="entry name" value="RNGMNOXGNASE"/>
</dbReference>
<evidence type="ECO:0000256" key="8">
    <source>
        <dbReference type="SAM" id="MobiDB-lite"/>
    </source>
</evidence>
<reference evidence="10" key="1">
    <citation type="submission" date="2023-10" db="EMBL/GenBank/DDBJ databases">
        <authorList>
            <person name="Hackl T."/>
        </authorList>
    </citation>
    <scope>NUCLEOTIDE SEQUENCE</scope>
</reference>
<dbReference type="GO" id="GO:0004497">
    <property type="term" value="F:monooxygenase activity"/>
    <property type="evidence" value="ECO:0007669"/>
    <property type="project" value="UniProtKB-KW"/>
</dbReference>
<keyword evidence="6" id="KW-0560">Oxidoreductase</keyword>
<dbReference type="PANTHER" id="PTHR13789:SF315">
    <property type="entry name" value="FAD-DEPENDENT MONOOXYGENASE MDPD"/>
    <property type="match status" value="1"/>
</dbReference>
<gene>
    <name evidence="10" type="ORF">KHLLAP_LOCUS5677</name>
</gene>
<feature type="region of interest" description="Disordered" evidence="8">
    <location>
        <begin position="252"/>
        <end position="272"/>
    </location>
</feature>
<evidence type="ECO:0000256" key="4">
    <source>
        <dbReference type="ARBA" id="ARBA00022630"/>
    </source>
</evidence>
<dbReference type="SUPFAM" id="SSF51905">
    <property type="entry name" value="FAD/NAD(P)-binding domain"/>
    <property type="match status" value="1"/>
</dbReference>
<evidence type="ECO:0000313" key="11">
    <source>
        <dbReference type="Proteomes" id="UP001295740"/>
    </source>
</evidence>
<dbReference type="Gene3D" id="3.50.50.60">
    <property type="entry name" value="FAD/NAD(P)-binding domain"/>
    <property type="match status" value="1"/>
</dbReference>
<evidence type="ECO:0000256" key="7">
    <source>
        <dbReference type="ARBA" id="ARBA00023033"/>
    </source>
</evidence>
<dbReference type="Pfam" id="PF01494">
    <property type="entry name" value="FAD_binding_3"/>
    <property type="match status" value="1"/>
</dbReference>
<dbReference type="PANTHER" id="PTHR13789">
    <property type="entry name" value="MONOOXYGENASE"/>
    <property type="match status" value="1"/>
</dbReference>
<dbReference type="InterPro" id="IPR036188">
    <property type="entry name" value="FAD/NAD-bd_sf"/>
</dbReference>